<keyword evidence="3" id="KW-0479">Metal-binding</keyword>
<name>A0ABQ1NDZ4_9BURK</name>
<dbReference type="Gene3D" id="3.40.50.80">
    <property type="entry name" value="Nucleotide-binding domain of ferredoxin-NADP reductase (FNR) module"/>
    <property type="match status" value="1"/>
</dbReference>
<dbReference type="PANTHER" id="PTHR47354">
    <property type="entry name" value="NADH OXIDOREDUCTASE HCR"/>
    <property type="match status" value="1"/>
</dbReference>
<proteinExistence type="predicted"/>
<dbReference type="PRINTS" id="PR00409">
    <property type="entry name" value="PHDIOXRDTASE"/>
</dbReference>
<dbReference type="PROSITE" id="PS51085">
    <property type="entry name" value="2FE2S_FER_2"/>
    <property type="match status" value="1"/>
</dbReference>
<evidence type="ECO:0000256" key="5">
    <source>
        <dbReference type="ARBA" id="ARBA00023004"/>
    </source>
</evidence>
<evidence type="ECO:0000259" key="8">
    <source>
        <dbReference type="PROSITE" id="PS51384"/>
    </source>
</evidence>
<dbReference type="SUPFAM" id="SSF52343">
    <property type="entry name" value="Ferredoxin reductase-like, C-terminal NADP-linked domain"/>
    <property type="match status" value="1"/>
</dbReference>
<dbReference type="InterPro" id="IPR017938">
    <property type="entry name" value="Riboflavin_synthase-like_b-brl"/>
</dbReference>
<dbReference type="Pfam" id="PF00111">
    <property type="entry name" value="Fer2"/>
    <property type="match status" value="1"/>
</dbReference>
<keyword evidence="5" id="KW-0408">Iron</keyword>
<keyword evidence="10" id="KW-1185">Reference proteome</keyword>
<dbReference type="InterPro" id="IPR012675">
    <property type="entry name" value="Beta-grasp_dom_sf"/>
</dbReference>
<evidence type="ECO:0000256" key="4">
    <source>
        <dbReference type="ARBA" id="ARBA00023002"/>
    </source>
</evidence>
<dbReference type="SUPFAM" id="SSF63380">
    <property type="entry name" value="Riboflavin synthase domain-like"/>
    <property type="match status" value="1"/>
</dbReference>
<dbReference type="InterPro" id="IPR001433">
    <property type="entry name" value="OxRdtase_FAD/NAD-bd"/>
</dbReference>
<dbReference type="CDD" id="cd00207">
    <property type="entry name" value="fer2"/>
    <property type="match status" value="1"/>
</dbReference>
<dbReference type="InterPro" id="IPR050415">
    <property type="entry name" value="MRET"/>
</dbReference>
<dbReference type="PROSITE" id="PS51384">
    <property type="entry name" value="FAD_FR"/>
    <property type="match status" value="1"/>
</dbReference>
<evidence type="ECO:0000256" key="1">
    <source>
        <dbReference type="ARBA" id="ARBA00022630"/>
    </source>
</evidence>
<dbReference type="InterPro" id="IPR001041">
    <property type="entry name" value="2Fe-2S_ferredoxin-type"/>
</dbReference>
<gene>
    <name evidence="9" type="ORF">GCM10011400_72520</name>
</gene>
<accession>A0ABQ1NDZ4</accession>
<dbReference type="InterPro" id="IPR017927">
    <property type="entry name" value="FAD-bd_FR_type"/>
</dbReference>
<evidence type="ECO:0000256" key="6">
    <source>
        <dbReference type="ARBA" id="ARBA00023014"/>
    </source>
</evidence>
<evidence type="ECO:0000313" key="10">
    <source>
        <dbReference type="Proteomes" id="UP000602004"/>
    </source>
</evidence>
<reference evidence="10" key="1">
    <citation type="journal article" date="2019" name="Int. J. Syst. Evol. Microbiol.">
        <title>The Global Catalogue of Microorganisms (GCM) 10K type strain sequencing project: providing services to taxonomists for standard genome sequencing and annotation.</title>
        <authorList>
            <consortium name="The Broad Institute Genomics Platform"/>
            <consortium name="The Broad Institute Genome Sequencing Center for Infectious Disease"/>
            <person name="Wu L."/>
            <person name="Ma J."/>
        </authorList>
    </citation>
    <scope>NUCLEOTIDE SEQUENCE [LARGE SCALE GENOMIC DNA]</scope>
    <source>
        <strain evidence="10">CGMCC 1.15103</strain>
    </source>
</reference>
<dbReference type="InterPro" id="IPR036010">
    <property type="entry name" value="2Fe-2S_ferredoxin-like_sf"/>
</dbReference>
<organism evidence="9 10">
    <name type="scientific">Paraburkholderia caffeinilytica</name>
    <dbReference type="NCBI Taxonomy" id="1761016"/>
    <lineage>
        <taxon>Bacteria</taxon>
        <taxon>Pseudomonadati</taxon>
        <taxon>Pseudomonadota</taxon>
        <taxon>Betaproteobacteria</taxon>
        <taxon>Burkholderiales</taxon>
        <taxon>Burkholderiaceae</taxon>
        <taxon>Paraburkholderia</taxon>
    </lineage>
</organism>
<dbReference type="EMBL" id="BMHL01000029">
    <property type="protein sequence ID" value="GGC73842.1"/>
    <property type="molecule type" value="Genomic_DNA"/>
</dbReference>
<evidence type="ECO:0000313" key="9">
    <source>
        <dbReference type="EMBL" id="GGC73842.1"/>
    </source>
</evidence>
<dbReference type="PANTHER" id="PTHR47354:SF1">
    <property type="entry name" value="CARNITINE MONOOXYGENASE REDUCTASE SUBUNIT"/>
    <property type="match status" value="1"/>
</dbReference>
<protein>
    <submittedName>
        <fullName evidence="9">Ferredoxin</fullName>
    </submittedName>
</protein>
<dbReference type="Gene3D" id="2.40.30.10">
    <property type="entry name" value="Translation factors"/>
    <property type="match status" value="1"/>
</dbReference>
<dbReference type="InterPro" id="IPR039261">
    <property type="entry name" value="FNR_nucleotide-bd"/>
</dbReference>
<keyword evidence="4" id="KW-0560">Oxidoreductase</keyword>
<evidence type="ECO:0000259" key="7">
    <source>
        <dbReference type="PROSITE" id="PS51085"/>
    </source>
</evidence>
<dbReference type="RefSeq" id="WP_208645722.1">
    <property type="nucleotide sequence ID" value="NZ_BMHL01000029.1"/>
</dbReference>
<keyword evidence="1" id="KW-0285">Flavoprotein</keyword>
<keyword evidence="6" id="KW-0411">Iron-sulfur</keyword>
<dbReference type="Gene3D" id="3.10.20.30">
    <property type="match status" value="1"/>
</dbReference>
<dbReference type="Pfam" id="PF00175">
    <property type="entry name" value="NAD_binding_1"/>
    <property type="match status" value="1"/>
</dbReference>
<keyword evidence="2" id="KW-0001">2Fe-2S</keyword>
<feature type="domain" description="2Fe-2S ferredoxin-type" evidence="7">
    <location>
        <begin position="243"/>
        <end position="328"/>
    </location>
</feature>
<evidence type="ECO:0000256" key="3">
    <source>
        <dbReference type="ARBA" id="ARBA00022723"/>
    </source>
</evidence>
<evidence type="ECO:0000256" key="2">
    <source>
        <dbReference type="ARBA" id="ARBA00022714"/>
    </source>
</evidence>
<dbReference type="CDD" id="cd06185">
    <property type="entry name" value="PDR_like"/>
    <property type="match status" value="1"/>
</dbReference>
<comment type="caution">
    <text evidence="9">The sequence shown here is derived from an EMBL/GenBank/DDBJ whole genome shotgun (WGS) entry which is preliminary data.</text>
</comment>
<dbReference type="Proteomes" id="UP000602004">
    <property type="component" value="Unassembled WGS sequence"/>
</dbReference>
<dbReference type="SUPFAM" id="SSF54292">
    <property type="entry name" value="2Fe-2S ferredoxin-like"/>
    <property type="match status" value="1"/>
</dbReference>
<sequence>MKANESMTLVVTGYRAEALDVASFELRDPSGKPLPEFAPGAHLEITLPEYDSAPSSLIRHYSLCNDSAETNRYVIAVGRASNSRGGSLAMHEHVRVGSTLRVRSPRNNFPLVGDAGHYRFIAGGIGITPILSMIRWCQSHEKSWSLLYCTRSRTRTAFYETLAGFGAAVRFHFDDESGSLLPDLARELADGVASEHVYCCGPGGLMHAVEEVWTGRSPESVHFEWFSTKGLSNVQPASHEVAFDIVLRSTGERLRVEPGTSILETLEQRDISVPFACREGLCRTCETPLFGGEADHRDYVLSEVERRAQSSVMICVSRARSDTLILGV</sequence>
<feature type="domain" description="FAD-binding FR-type" evidence="8">
    <location>
        <begin position="4"/>
        <end position="112"/>
    </location>
</feature>